<protein>
    <submittedName>
        <fullName evidence="3">YbfB/YjiJ family MFS transporter</fullName>
    </submittedName>
</protein>
<organism evidence="3 4">
    <name type="scientific">Dactylosporangium cerinum</name>
    <dbReference type="NCBI Taxonomy" id="1434730"/>
    <lineage>
        <taxon>Bacteria</taxon>
        <taxon>Bacillati</taxon>
        <taxon>Actinomycetota</taxon>
        <taxon>Actinomycetes</taxon>
        <taxon>Micromonosporales</taxon>
        <taxon>Micromonosporaceae</taxon>
        <taxon>Dactylosporangium</taxon>
    </lineage>
</organism>
<feature type="transmembrane region" description="Helical" evidence="2">
    <location>
        <begin position="205"/>
        <end position="228"/>
    </location>
</feature>
<dbReference type="SUPFAM" id="SSF103473">
    <property type="entry name" value="MFS general substrate transporter"/>
    <property type="match status" value="1"/>
</dbReference>
<dbReference type="InterPro" id="IPR036259">
    <property type="entry name" value="MFS_trans_sf"/>
</dbReference>
<keyword evidence="2" id="KW-0472">Membrane</keyword>
<comment type="caution">
    <text evidence="3">The sequence shown here is derived from an EMBL/GenBank/DDBJ whole genome shotgun (WGS) entry which is preliminary data.</text>
</comment>
<feature type="transmembrane region" description="Helical" evidence="2">
    <location>
        <begin position="102"/>
        <end position="122"/>
    </location>
</feature>
<dbReference type="RefSeq" id="WP_380122318.1">
    <property type="nucleotide sequence ID" value="NZ_JBHSIU010000051.1"/>
</dbReference>
<keyword evidence="2" id="KW-0812">Transmembrane</keyword>
<feature type="compositionally biased region" description="Polar residues" evidence="1">
    <location>
        <begin position="391"/>
        <end position="402"/>
    </location>
</feature>
<dbReference type="Proteomes" id="UP001595912">
    <property type="component" value="Unassembled WGS sequence"/>
</dbReference>
<evidence type="ECO:0000313" key="3">
    <source>
        <dbReference type="EMBL" id="MFC5003362.1"/>
    </source>
</evidence>
<name>A0ABV9W7P7_9ACTN</name>
<dbReference type="PANTHER" id="PTHR23537">
    <property type="match status" value="1"/>
</dbReference>
<feature type="transmembrane region" description="Helical" evidence="2">
    <location>
        <begin position="47"/>
        <end position="65"/>
    </location>
</feature>
<feature type="transmembrane region" description="Helical" evidence="2">
    <location>
        <begin position="134"/>
        <end position="153"/>
    </location>
</feature>
<feature type="transmembrane region" description="Helical" evidence="2">
    <location>
        <begin position="351"/>
        <end position="372"/>
    </location>
</feature>
<proteinExistence type="predicted"/>
<evidence type="ECO:0000313" key="4">
    <source>
        <dbReference type="Proteomes" id="UP001595912"/>
    </source>
</evidence>
<dbReference type="Pfam" id="PF06779">
    <property type="entry name" value="MFS_4"/>
    <property type="match status" value="1"/>
</dbReference>
<evidence type="ECO:0000256" key="2">
    <source>
        <dbReference type="SAM" id="Phobius"/>
    </source>
</evidence>
<feature type="transmembrane region" description="Helical" evidence="2">
    <location>
        <begin position="165"/>
        <end position="184"/>
    </location>
</feature>
<feature type="region of interest" description="Disordered" evidence="1">
    <location>
        <begin position="380"/>
        <end position="402"/>
    </location>
</feature>
<sequence>MRGLWRAAGLALGTASALGLARFGPGLFIPAMRERLGWSLAEAGGLTTANSAGYLLGAAVTAGVAGRIGPARTFRAGMLLTAASLAGTAATGRYPLLLAVRTLGGLGGALVFIAGAVLAARLAGTTRSVAPVTVYYCGTGLGVVLTGGTVPVLLDRHPERWPLGWALLAGAAALATLGSWRAAGATTPSAGTPAEPGQGAAHWRLFLVYAMFGAGYIAYMTFLSAYLASRHATLGLVCLTWTVLGLSAAAAPVLWSRPIATWPGTRALAVLLAVVAVAAALPLLGGGPPAVGGSAVLFGSAFMMVPAAVTARAVAGRPPGGATRLIAALTVVFAAGQAAGPWASGWLADRAGAAAALWWAAVLCAGGALLATPTVRTAPARRSEPCGVPSRTGSRTPSTNRR</sequence>
<dbReference type="PANTHER" id="PTHR23537:SF1">
    <property type="entry name" value="SUGAR TRANSPORTER"/>
    <property type="match status" value="1"/>
</dbReference>
<evidence type="ECO:0000256" key="1">
    <source>
        <dbReference type="SAM" id="MobiDB-lite"/>
    </source>
</evidence>
<dbReference type="EMBL" id="JBHSIU010000051">
    <property type="protein sequence ID" value="MFC5003362.1"/>
    <property type="molecule type" value="Genomic_DNA"/>
</dbReference>
<feature type="transmembrane region" description="Helical" evidence="2">
    <location>
        <begin position="321"/>
        <end position="339"/>
    </location>
</feature>
<feature type="transmembrane region" description="Helical" evidence="2">
    <location>
        <begin position="290"/>
        <end position="309"/>
    </location>
</feature>
<reference evidence="4" key="1">
    <citation type="journal article" date="2019" name="Int. J. Syst. Evol. Microbiol.">
        <title>The Global Catalogue of Microorganisms (GCM) 10K type strain sequencing project: providing services to taxonomists for standard genome sequencing and annotation.</title>
        <authorList>
            <consortium name="The Broad Institute Genomics Platform"/>
            <consortium name="The Broad Institute Genome Sequencing Center for Infectious Disease"/>
            <person name="Wu L."/>
            <person name="Ma J."/>
        </authorList>
    </citation>
    <scope>NUCLEOTIDE SEQUENCE [LARGE SCALE GENOMIC DNA]</scope>
    <source>
        <strain evidence="4">CGMCC 4.7152</strain>
    </source>
</reference>
<keyword evidence="2" id="KW-1133">Transmembrane helix</keyword>
<gene>
    <name evidence="3" type="ORF">ACFPIJ_36730</name>
</gene>
<feature type="transmembrane region" description="Helical" evidence="2">
    <location>
        <begin position="267"/>
        <end position="284"/>
    </location>
</feature>
<feature type="transmembrane region" description="Helical" evidence="2">
    <location>
        <begin position="234"/>
        <end position="255"/>
    </location>
</feature>
<keyword evidence="4" id="KW-1185">Reference proteome</keyword>
<dbReference type="InterPro" id="IPR010645">
    <property type="entry name" value="MFS_4"/>
</dbReference>
<dbReference type="Gene3D" id="1.20.1250.20">
    <property type="entry name" value="MFS general substrate transporter like domains"/>
    <property type="match status" value="2"/>
</dbReference>
<accession>A0ABV9W7P7</accession>